<organism evidence="1 2">
    <name type="scientific">Hyalella azteca</name>
    <name type="common">Amphipod</name>
    <dbReference type="NCBI Taxonomy" id="294128"/>
    <lineage>
        <taxon>Eukaryota</taxon>
        <taxon>Metazoa</taxon>
        <taxon>Ecdysozoa</taxon>
        <taxon>Arthropoda</taxon>
        <taxon>Crustacea</taxon>
        <taxon>Multicrustacea</taxon>
        <taxon>Malacostraca</taxon>
        <taxon>Eumalacostraca</taxon>
        <taxon>Peracarida</taxon>
        <taxon>Amphipoda</taxon>
        <taxon>Senticaudata</taxon>
        <taxon>Talitrida</taxon>
        <taxon>Talitroidea</taxon>
        <taxon>Hyalellidae</taxon>
        <taxon>Hyalella</taxon>
    </lineage>
</organism>
<proteinExistence type="predicted"/>
<protein>
    <submittedName>
        <fullName evidence="2">Uncharacterized protein LOC108680688</fullName>
    </submittedName>
</protein>
<dbReference type="InterPro" id="IPR016187">
    <property type="entry name" value="CTDL_fold"/>
</dbReference>
<evidence type="ECO:0000313" key="2">
    <source>
        <dbReference type="RefSeq" id="XP_018025058.1"/>
    </source>
</evidence>
<dbReference type="AlphaFoldDB" id="A0A8B7PFY8"/>
<name>A0A8B7PFY8_HYAAZ</name>
<sequence length="205" mass="22370">MAVGELILYGLVTNLTFPIWIVQDGAGVASQVACAARCHQHYACGGFKWNSTSCRLVVHLSVPGAVQRTLPSVFRLNSYRTNYILNELPPPSGAVGPPDALNKCQNKGMDLLPYPATLKDRASLSIRQTERFYVDMKRAPSGKYVTLSSGDPVPNSAIFEWGPNNPAYGSNLCIGLGRPEFVYFDFDCSNTSPITGVMCVYRALQ</sequence>
<dbReference type="OrthoDB" id="6398663at2759"/>
<evidence type="ECO:0000313" key="1">
    <source>
        <dbReference type="Proteomes" id="UP000694843"/>
    </source>
</evidence>
<keyword evidence="1" id="KW-1185">Reference proteome</keyword>
<dbReference type="GeneID" id="108680688"/>
<dbReference type="RefSeq" id="XP_018025058.1">
    <property type="nucleotide sequence ID" value="XM_018169569.2"/>
</dbReference>
<reference evidence="2" key="1">
    <citation type="submission" date="2025-08" db="UniProtKB">
        <authorList>
            <consortium name="RefSeq"/>
        </authorList>
    </citation>
    <scope>IDENTIFICATION</scope>
    <source>
        <tissue evidence="2">Whole organism</tissue>
    </source>
</reference>
<accession>A0A8B7PFY8</accession>
<dbReference type="Proteomes" id="UP000694843">
    <property type="component" value="Unplaced"/>
</dbReference>
<gene>
    <name evidence="2" type="primary">LOC108680688</name>
</gene>
<dbReference type="SUPFAM" id="SSF56436">
    <property type="entry name" value="C-type lectin-like"/>
    <property type="match status" value="1"/>
</dbReference>
<dbReference type="KEGG" id="hazt:108680688"/>